<dbReference type="InterPro" id="IPR001509">
    <property type="entry name" value="Epimerase_deHydtase"/>
</dbReference>
<gene>
    <name evidence="2" type="ORF">BS47DRAFT_1339573</name>
</gene>
<dbReference type="Gene3D" id="3.40.50.720">
    <property type="entry name" value="NAD(P)-binding Rossmann-like Domain"/>
    <property type="match status" value="1"/>
</dbReference>
<evidence type="ECO:0000313" key="2">
    <source>
        <dbReference type="EMBL" id="KAF9517347.1"/>
    </source>
</evidence>
<sequence>MVAITSGKLLITGGSGYIGAWIVKSAVDRGYSVVAAYVFHRGLYGVDRLTDRPQRPN</sequence>
<protein>
    <recommendedName>
        <fullName evidence="1">NAD-dependent epimerase/dehydratase domain-containing protein</fullName>
    </recommendedName>
</protein>
<organism evidence="2 3">
    <name type="scientific">Hydnum rufescens UP504</name>
    <dbReference type="NCBI Taxonomy" id="1448309"/>
    <lineage>
        <taxon>Eukaryota</taxon>
        <taxon>Fungi</taxon>
        <taxon>Dikarya</taxon>
        <taxon>Basidiomycota</taxon>
        <taxon>Agaricomycotina</taxon>
        <taxon>Agaricomycetes</taxon>
        <taxon>Cantharellales</taxon>
        <taxon>Hydnaceae</taxon>
        <taxon>Hydnum</taxon>
    </lineage>
</organism>
<dbReference type="Proteomes" id="UP000886523">
    <property type="component" value="Unassembled WGS sequence"/>
</dbReference>
<feature type="domain" description="NAD-dependent epimerase/dehydratase" evidence="1">
    <location>
        <begin position="10"/>
        <end position="37"/>
    </location>
</feature>
<name>A0A9P6B4V6_9AGAM</name>
<dbReference type="Pfam" id="PF01370">
    <property type="entry name" value="Epimerase"/>
    <property type="match status" value="1"/>
</dbReference>
<dbReference type="InterPro" id="IPR036291">
    <property type="entry name" value="NAD(P)-bd_dom_sf"/>
</dbReference>
<dbReference type="SUPFAM" id="SSF51735">
    <property type="entry name" value="NAD(P)-binding Rossmann-fold domains"/>
    <property type="match status" value="1"/>
</dbReference>
<evidence type="ECO:0000313" key="3">
    <source>
        <dbReference type="Proteomes" id="UP000886523"/>
    </source>
</evidence>
<dbReference type="EMBL" id="MU128932">
    <property type="protein sequence ID" value="KAF9517347.1"/>
    <property type="molecule type" value="Genomic_DNA"/>
</dbReference>
<proteinExistence type="predicted"/>
<reference evidence="2" key="1">
    <citation type="journal article" date="2020" name="Nat. Commun.">
        <title>Large-scale genome sequencing of mycorrhizal fungi provides insights into the early evolution of symbiotic traits.</title>
        <authorList>
            <person name="Miyauchi S."/>
            <person name="Kiss E."/>
            <person name="Kuo A."/>
            <person name="Drula E."/>
            <person name="Kohler A."/>
            <person name="Sanchez-Garcia M."/>
            <person name="Morin E."/>
            <person name="Andreopoulos B."/>
            <person name="Barry K.W."/>
            <person name="Bonito G."/>
            <person name="Buee M."/>
            <person name="Carver A."/>
            <person name="Chen C."/>
            <person name="Cichocki N."/>
            <person name="Clum A."/>
            <person name="Culley D."/>
            <person name="Crous P.W."/>
            <person name="Fauchery L."/>
            <person name="Girlanda M."/>
            <person name="Hayes R.D."/>
            <person name="Keri Z."/>
            <person name="LaButti K."/>
            <person name="Lipzen A."/>
            <person name="Lombard V."/>
            <person name="Magnuson J."/>
            <person name="Maillard F."/>
            <person name="Murat C."/>
            <person name="Nolan M."/>
            <person name="Ohm R.A."/>
            <person name="Pangilinan J."/>
            <person name="Pereira M.F."/>
            <person name="Perotto S."/>
            <person name="Peter M."/>
            <person name="Pfister S."/>
            <person name="Riley R."/>
            <person name="Sitrit Y."/>
            <person name="Stielow J.B."/>
            <person name="Szollosi G."/>
            <person name="Zifcakova L."/>
            <person name="Stursova M."/>
            <person name="Spatafora J.W."/>
            <person name="Tedersoo L."/>
            <person name="Vaario L.M."/>
            <person name="Yamada A."/>
            <person name="Yan M."/>
            <person name="Wang P."/>
            <person name="Xu J."/>
            <person name="Bruns T."/>
            <person name="Baldrian P."/>
            <person name="Vilgalys R."/>
            <person name="Dunand C."/>
            <person name="Henrissat B."/>
            <person name="Grigoriev I.V."/>
            <person name="Hibbett D."/>
            <person name="Nagy L.G."/>
            <person name="Martin F.M."/>
        </authorList>
    </citation>
    <scope>NUCLEOTIDE SEQUENCE</scope>
    <source>
        <strain evidence="2">UP504</strain>
    </source>
</reference>
<accession>A0A9P6B4V6</accession>
<keyword evidence="3" id="KW-1185">Reference proteome</keyword>
<comment type="caution">
    <text evidence="2">The sequence shown here is derived from an EMBL/GenBank/DDBJ whole genome shotgun (WGS) entry which is preliminary data.</text>
</comment>
<dbReference type="OrthoDB" id="2735536at2759"/>
<evidence type="ECO:0000259" key="1">
    <source>
        <dbReference type="Pfam" id="PF01370"/>
    </source>
</evidence>
<dbReference type="AlphaFoldDB" id="A0A9P6B4V6"/>